<feature type="disulfide bond" evidence="6">
    <location>
        <begin position="361"/>
        <end position="438"/>
    </location>
</feature>
<dbReference type="GeneID" id="103107969"/>
<feature type="domain" description="Kringle" evidence="8">
    <location>
        <begin position="277"/>
        <end position="355"/>
    </location>
</feature>
<evidence type="ECO:0000259" key="9">
    <source>
        <dbReference type="PROSITE" id="PS50948"/>
    </source>
</evidence>
<dbReference type="SUPFAM" id="SSF57440">
    <property type="entry name" value="Kringle-like"/>
    <property type="match status" value="7"/>
</dbReference>
<keyword evidence="5" id="KW-0339">Growth factor</keyword>
<evidence type="ECO:0000256" key="2">
    <source>
        <dbReference type="ARBA" id="ARBA00022729"/>
    </source>
</evidence>
<feature type="disulfide bond" evidence="6">
    <location>
        <begin position="444"/>
        <end position="521"/>
    </location>
</feature>
<feature type="domain" description="Kringle" evidence="8">
    <location>
        <begin position="360"/>
        <end position="438"/>
    </location>
</feature>
<dbReference type="SMART" id="SM00473">
    <property type="entry name" value="PAN_AP"/>
    <property type="match status" value="1"/>
</dbReference>
<dbReference type="PROSITE" id="PS50948">
    <property type="entry name" value="PAN"/>
    <property type="match status" value="1"/>
</dbReference>
<evidence type="ECO:0000256" key="3">
    <source>
        <dbReference type="ARBA" id="ARBA00023157"/>
    </source>
</evidence>
<feature type="disulfide bond" evidence="6">
    <location>
        <begin position="410"/>
        <end position="433"/>
    </location>
</feature>
<feature type="disulfide bond" evidence="6">
    <location>
        <begin position="382"/>
        <end position="421"/>
    </location>
</feature>
<feature type="disulfide bond" evidence="6">
    <location>
        <begin position="195"/>
        <end position="272"/>
    </location>
</feature>
<dbReference type="Gene3D" id="3.50.4.10">
    <property type="entry name" value="Hepatocyte Growth Factor"/>
    <property type="match status" value="1"/>
</dbReference>
<evidence type="ECO:0000256" key="4">
    <source>
        <dbReference type="ARBA" id="ARBA00023180"/>
    </source>
</evidence>
<dbReference type="SUPFAM" id="SSF57414">
    <property type="entry name" value="Hairpin loop containing domain-like"/>
    <property type="match status" value="1"/>
</dbReference>
<sequence length="687" mass="77510">MQLRKVILLLLLFLKSGHGHSLDDYVAMQEVSLSGSSSKQIDTDSADECATKCEEETELSCRSFHYHSAKQQCVLMTENSRTAQVVNMSDVMFYEKRVANSPDHQTHSAHLCLEGKGENYRGNISMTASRLTCQNWSEQNPHNHSYSPKKHLSKALVRNYCRNPDGSSAPWCYTTDPSVRWEYCNIPSCDASDHCLKGNGENYRGFVSRTASGYTCQRWSEQAPHSHSFSPEKHPSKNLVSNYCRNPDGSSALWCYTTNPAVRWEYCLVPSCDSSDQCLNGKGENYRGYVSTTASGYTCQHWRTQSPHSHNFSPEKHPSINLVSNYCRNPDGSSALWCYTTNPAQRWEYCLVPSCDSSDQCLKGKGENYRGYVSTTASGYTCQHWRAQSPHGHEFSPEKHPSINLVSNYCRNPDGSSALWCYTTNPAVRWEYCLVPSCDSSDQCLKGKGENYRGYVSTTASGYTCQHWRAQSPHGHEFSPEKHPSINLVSNYCRNPDGSSALWCYTTNPAVRWEYCLVPSCDSSDQCLKGKGENYRGYVSTTASGYTCQHWRAQSPHGHEFSPEKHPSINLVSNYCRNPDGSSALWCYTTNPAVRWEYCLVPSCDSSDQCLKGKGENYRGYVSTTMSGYTCQNWRAQSPHKHDFSPEKHPSINLVGNFCRNPDGEKAPWCYTTDPAVRWEYCIIPSC</sequence>
<feature type="domain" description="Kringle" evidence="8">
    <location>
        <begin position="443"/>
        <end position="521"/>
    </location>
</feature>
<dbReference type="InterPro" id="IPR050759">
    <property type="entry name" value="Serine_protease_kringle"/>
</dbReference>
<keyword evidence="2 7" id="KW-0732">Signal</keyword>
<gene>
    <name evidence="11" type="primary">LOC103107969</name>
</gene>
<dbReference type="CDD" id="cd01099">
    <property type="entry name" value="PAN_AP_HGF"/>
    <property type="match status" value="1"/>
</dbReference>
<feature type="disulfide bond" evidence="6">
    <location>
        <begin position="631"/>
        <end position="670"/>
    </location>
</feature>
<keyword evidence="1 6" id="KW-0420">Kringle</keyword>
<feature type="disulfide bond" evidence="6">
    <location>
        <begin position="576"/>
        <end position="599"/>
    </location>
</feature>
<feature type="disulfide bond" evidence="6">
    <location>
        <begin position="465"/>
        <end position="504"/>
    </location>
</feature>
<feature type="disulfide bond" evidence="6">
    <location>
        <begin position="278"/>
        <end position="355"/>
    </location>
</feature>
<feature type="disulfide bond" evidence="6">
    <location>
        <begin position="244"/>
        <end position="267"/>
    </location>
</feature>
<feature type="disulfide bond" evidence="6">
    <location>
        <begin position="327"/>
        <end position="350"/>
    </location>
</feature>
<dbReference type="SMART" id="SM00130">
    <property type="entry name" value="KR"/>
    <property type="match status" value="7"/>
</dbReference>
<dbReference type="Pfam" id="PF00051">
    <property type="entry name" value="Kringle"/>
    <property type="match status" value="7"/>
</dbReference>
<evidence type="ECO:0000259" key="8">
    <source>
        <dbReference type="PROSITE" id="PS50070"/>
    </source>
</evidence>
<dbReference type="InterPro" id="IPR024174">
    <property type="entry name" value="HGF/MST1"/>
</dbReference>
<dbReference type="PANTHER" id="PTHR24261:SF7">
    <property type="entry name" value="KRINGLE DOMAIN-CONTAINING PROTEIN"/>
    <property type="match status" value="1"/>
</dbReference>
<evidence type="ECO:0000256" key="1">
    <source>
        <dbReference type="ARBA" id="ARBA00022572"/>
    </source>
</evidence>
<feature type="disulfide bond" evidence="6">
    <location>
        <begin position="161"/>
        <end position="184"/>
    </location>
</feature>
<evidence type="ECO:0000313" key="11">
    <source>
        <dbReference type="RefSeq" id="XP_060061214.1"/>
    </source>
</evidence>
<dbReference type="CDD" id="cd00108">
    <property type="entry name" value="KR"/>
    <property type="match status" value="7"/>
</dbReference>
<feature type="disulfide bond" evidence="6">
    <location>
        <begin position="527"/>
        <end position="604"/>
    </location>
</feature>
<dbReference type="Gene3D" id="2.40.20.10">
    <property type="entry name" value="Plasminogen Kringle 4"/>
    <property type="match status" value="7"/>
</dbReference>
<feature type="signal peptide" evidence="7">
    <location>
        <begin position="1"/>
        <end position="19"/>
    </location>
</feature>
<feature type="disulfide bond" evidence="6">
    <location>
        <begin position="493"/>
        <end position="516"/>
    </location>
</feature>
<feature type="chain" id="PRO_5046143215" description="Hepatocyte growth factor" evidence="7">
    <location>
        <begin position="20"/>
        <end position="687"/>
    </location>
</feature>
<dbReference type="InterPro" id="IPR000001">
    <property type="entry name" value="Kringle"/>
</dbReference>
<dbReference type="PROSITE" id="PS00021">
    <property type="entry name" value="KRINGLE_1"/>
    <property type="match status" value="7"/>
</dbReference>
<feature type="domain" description="Kringle" evidence="8">
    <location>
        <begin position="111"/>
        <end position="189"/>
    </location>
</feature>
<comment type="function">
    <text evidence="5">Potent mitogen for mature parenchymal hepatocyte cells, seems to be a hepatotrophic factor, and acts as a growth factor for a broad spectrum of tissues and cell types. Activating ligand for the receptor tyrosine kinase MET by binding to it and promoting its dimerization.</text>
</comment>
<feature type="disulfide bond" evidence="6">
    <location>
        <begin position="112"/>
        <end position="189"/>
    </location>
</feature>
<dbReference type="Proteomes" id="UP001652624">
    <property type="component" value="Chromosome 13"/>
</dbReference>
<feature type="disulfide bond" evidence="6">
    <location>
        <begin position="610"/>
        <end position="687"/>
    </location>
</feature>
<dbReference type="PIRSF" id="PIRSF500183">
    <property type="entry name" value="Hepatocyte_GF"/>
    <property type="match status" value="1"/>
</dbReference>
<keyword evidence="3 6" id="KW-1015">Disulfide bond</keyword>
<protein>
    <recommendedName>
        <fullName evidence="5">Hepatocyte growth factor</fullName>
    </recommendedName>
    <alternativeName>
        <fullName evidence="5">Hepatopoietin-A</fullName>
    </alternativeName>
    <alternativeName>
        <fullName evidence="5">Scatter factor</fullName>
    </alternativeName>
</protein>
<organism evidence="10 11">
    <name type="scientific">Erinaceus europaeus</name>
    <name type="common">Western European hedgehog</name>
    <dbReference type="NCBI Taxonomy" id="9365"/>
    <lineage>
        <taxon>Eukaryota</taxon>
        <taxon>Metazoa</taxon>
        <taxon>Chordata</taxon>
        <taxon>Craniata</taxon>
        <taxon>Vertebrata</taxon>
        <taxon>Euteleostomi</taxon>
        <taxon>Mammalia</taxon>
        <taxon>Eutheria</taxon>
        <taxon>Laurasiatheria</taxon>
        <taxon>Eulipotyphla</taxon>
        <taxon>Erinaceidae</taxon>
        <taxon>Erinaceinae</taxon>
        <taxon>Erinaceus</taxon>
    </lineage>
</organism>
<dbReference type="PRINTS" id="PR00018">
    <property type="entry name" value="KRINGLE"/>
</dbReference>
<dbReference type="PIRSF" id="PIRSF001152">
    <property type="entry name" value="HGF_MST1"/>
    <property type="match status" value="1"/>
</dbReference>
<dbReference type="InterPro" id="IPR027284">
    <property type="entry name" value="Hepatocyte_GF"/>
</dbReference>
<keyword evidence="5" id="KW-0721">Serine protease homolog</keyword>
<feature type="disulfide bond" evidence="6">
    <location>
        <begin position="548"/>
        <end position="587"/>
    </location>
</feature>
<keyword evidence="4" id="KW-0325">Glycoprotein</keyword>
<comment type="similarity">
    <text evidence="5">Belongs to the peptidase S1 family. Plasminogen subfamily.</text>
</comment>
<name>A0ABM3YJH5_ERIEU</name>
<accession>A0ABM3YJH5</accession>
<comment type="subunit">
    <text evidence="5">Dimer of an alpha chain and a beta chain linked by a disulfide bond.</text>
</comment>
<dbReference type="InterPro" id="IPR038178">
    <property type="entry name" value="Kringle_sf"/>
</dbReference>
<dbReference type="PROSITE" id="PS50070">
    <property type="entry name" value="KRINGLE_2"/>
    <property type="match status" value="7"/>
</dbReference>
<dbReference type="InterPro" id="IPR018056">
    <property type="entry name" value="Kringle_CS"/>
</dbReference>
<dbReference type="Pfam" id="PF00024">
    <property type="entry name" value="PAN_1"/>
    <property type="match status" value="1"/>
</dbReference>
<keyword evidence="10" id="KW-1185">Reference proteome</keyword>
<feature type="disulfide bond" evidence="6">
    <location>
        <begin position="659"/>
        <end position="682"/>
    </location>
</feature>
<evidence type="ECO:0000313" key="10">
    <source>
        <dbReference type="Proteomes" id="UP001652624"/>
    </source>
</evidence>
<feature type="disulfide bond" evidence="6">
    <location>
        <begin position="216"/>
        <end position="255"/>
    </location>
</feature>
<evidence type="ECO:0000256" key="6">
    <source>
        <dbReference type="PROSITE-ProRule" id="PRU00121"/>
    </source>
</evidence>
<feature type="domain" description="Kringle" evidence="8">
    <location>
        <begin position="526"/>
        <end position="604"/>
    </location>
</feature>
<evidence type="ECO:0000256" key="7">
    <source>
        <dbReference type="SAM" id="SignalP"/>
    </source>
</evidence>
<dbReference type="RefSeq" id="XP_060061214.1">
    <property type="nucleotide sequence ID" value="XM_060205231.1"/>
</dbReference>
<dbReference type="PANTHER" id="PTHR24261">
    <property type="entry name" value="PLASMINOGEN-RELATED"/>
    <property type="match status" value="1"/>
</dbReference>
<proteinExistence type="inferred from homology"/>
<dbReference type="InterPro" id="IPR003609">
    <property type="entry name" value="Pan_app"/>
</dbReference>
<feature type="domain" description="Kringle" evidence="8">
    <location>
        <begin position="609"/>
        <end position="687"/>
    </location>
</feature>
<feature type="domain" description="Kringle" evidence="8">
    <location>
        <begin position="194"/>
        <end position="272"/>
    </location>
</feature>
<feature type="disulfide bond" evidence="6">
    <location>
        <begin position="299"/>
        <end position="338"/>
    </location>
</feature>
<feature type="domain" description="Apple" evidence="9">
    <location>
        <begin position="20"/>
        <end position="98"/>
    </location>
</feature>
<evidence type="ECO:0000256" key="5">
    <source>
        <dbReference type="PIRNR" id="PIRNR001152"/>
    </source>
</evidence>
<reference evidence="11" key="1">
    <citation type="submission" date="2025-08" db="UniProtKB">
        <authorList>
            <consortium name="RefSeq"/>
        </authorList>
    </citation>
    <scope>IDENTIFICATION</scope>
</reference>
<dbReference type="InterPro" id="IPR013806">
    <property type="entry name" value="Kringle-like"/>
</dbReference>
<feature type="disulfide bond" evidence="6">
    <location>
        <begin position="133"/>
        <end position="172"/>
    </location>
</feature>